<dbReference type="Proteomes" id="UP000178457">
    <property type="component" value="Unassembled WGS sequence"/>
</dbReference>
<name>A0A1F5IJY9_9BACT</name>
<dbReference type="AlphaFoldDB" id="A0A1F5IJY9"/>
<gene>
    <name evidence="1" type="ORF">A2858_02230</name>
</gene>
<reference evidence="1 2" key="1">
    <citation type="journal article" date="2016" name="Nat. Commun.">
        <title>Thousands of microbial genomes shed light on interconnected biogeochemical processes in an aquifer system.</title>
        <authorList>
            <person name="Anantharaman K."/>
            <person name="Brown C.T."/>
            <person name="Hug L.A."/>
            <person name="Sharon I."/>
            <person name="Castelle C.J."/>
            <person name="Probst A.J."/>
            <person name="Thomas B.C."/>
            <person name="Singh A."/>
            <person name="Wilkins M.J."/>
            <person name="Karaoz U."/>
            <person name="Brodie E.L."/>
            <person name="Williams K.H."/>
            <person name="Hubbard S.S."/>
            <person name="Banfield J.F."/>
        </authorList>
    </citation>
    <scope>NUCLEOTIDE SEQUENCE [LARGE SCALE GENOMIC DNA]</scope>
</reference>
<accession>A0A1F5IJY9</accession>
<proteinExistence type="predicted"/>
<comment type="caution">
    <text evidence="1">The sequence shown here is derived from an EMBL/GenBank/DDBJ whole genome shotgun (WGS) entry which is preliminary data.</text>
</comment>
<evidence type="ECO:0000313" key="2">
    <source>
        <dbReference type="Proteomes" id="UP000178457"/>
    </source>
</evidence>
<protein>
    <submittedName>
        <fullName evidence="1">Uncharacterized protein</fullName>
    </submittedName>
</protein>
<organism evidence="1 2">
    <name type="scientific">Candidatus Daviesbacteria bacterium RIFCSPHIGHO2_01_FULL_36_37</name>
    <dbReference type="NCBI Taxonomy" id="1797758"/>
    <lineage>
        <taxon>Bacteria</taxon>
        <taxon>Candidatus Daviesiibacteriota</taxon>
    </lineage>
</organism>
<sequence length="162" mass="18211">MSVESGFVEPPDPNFNPHDYDSPGWKSFSAGLNERLVEFGDRAAKIPAGAYGSAEWAERAGGFLWEMRKQQRVPRTSVAEKIGVDSNVLLFLELGVGRFREYTGNLPERYAEAIGNPGVYSSYNLIYKIEWNENHPANVQPHLPKQAKPPSIVARIRQHLPF</sequence>
<evidence type="ECO:0000313" key="1">
    <source>
        <dbReference type="EMBL" id="OGE16639.1"/>
    </source>
</evidence>
<dbReference type="EMBL" id="MFCL01000013">
    <property type="protein sequence ID" value="OGE16639.1"/>
    <property type="molecule type" value="Genomic_DNA"/>
</dbReference>